<evidence type="ECO:0000256" key="1">
    <source>
        <dbReference type="SAM" id="MobiDB-lite"/>
    </source>
</evidence>
<proteinExistence type="predicted"/>
<feature type="compositionally biased region" description="Low complexity" evidence="1">
    <location>
        <begin position="126"/>
        <end position="159"/>
    </location>
</feature>
<evidence type="ECO:0000313" key="4">
    <source>
        <dbReference type="Proteomes" id="UP000637628"/>
    </source>
</evidence>
<keyword evidence="4" id="KW-1185">Reference proteome</keyword>
<protein>
    <submittedName>
        <fullName evidence="3">Uncharacterized protein</fullName>
    </submittedName>
</protein>
<evidence type="ECO:0000256" key="2">
    <source>
        <dbReference type="SAM" id="Phobius"/>
    </source>
</evidence>
<evidence type="ECO:0000313" key="3">
    <source>
        <dbReference type="EMBL" id="GIE04441.1"/>
    </source>
</evidence>
<feature type="region of interest" description="Disordered" evidence="1">
    <location>
        <begin position="118"/>
        <end position="234"/>
    </location>
</feature>
<feature type="compositionally biased region" description="Low complexity" evidence="1">
    <location>
        <begin position="189"/>
        <end position="215"/>
    </location>
</feature>
<keyword evidence="2" id="KW-1133">Transmembrane helix</keyword>
<name>A0ABQ3Z3P7_9ACTN</name>
<sequence length="234" mass="23808">MSLLRRVRTELTGAVRSVRYDMGRRPVEPPSGGPDMTSTGMNTFGGFTGFDIHSQSLPVAQVRRPRRALAVTALGVLTVVGAVGAYLGVVSGLGSLLGETPAAADTFPPQPAVTSVYTPNAGIGAGPAAGRTSAPRTRAAKARPAAPTPATTDPVTMPARKVSPIRTTKPAKTAVAGAHPPVPTPTVPSPSVSLSPSGSPSPSASVSSSETSATPADSVEPGESPDSWYRRRHN</sequence>
<keyword evidence="2" id="KW-0472">Membrane</keyword>
<accession>A0ABQ3Z3P7</accession>
<dbReference type="EMBL" id="BOML01000046">
    <property type="protein sequence ID" value="GIE04441.1"/>
    <property type="molecule type" value="Genomic_DNA"/>
</dbReference>
<dbReference type="RefSeq" id="WP_203731190.1">
    <property type="nucleotide sequence ID" value="NZ_BAAATX010000011.1"/>
</dbReference>
<gene>
    <name evidence="3" type="ORF">Adu01nite_57910</name>
</gene>
<feature type="transmembrane region" description="Helical" evidence="2">
    <location>
        <begin position="68"/>
        <end position="89"/>
    </location>
</feature>
<keyword evidence="2" id="KW-0812">Transmembrane</keyword>
<dbReference type="Proteomes" id="UP000637628">
    <property type="component" value="Unassembled WGS sequence"/>
</dbReference>
<reference evidence="3 4" key="1">
    <citation type="submission" date="2021-01" db="EMBL/GenBank/DDBJ databases">
        <title>Whole genome shotgun sequence of Actinoplanes durhamensis NBRC 14914.</title>
        <authorList>
            <person name="Komaki H."/>
            <person name="Tamura T."/>
        </authorList>
    </citation>
    <scope>NUCLEOTIDE SEQUENCE [LARGE SCALE GENOMIC DNA]</scope>
    <source>
        <strain evidence="3 4">NBRC 14914</strain>
    </source>
</reference>
<comment type="caution">
    <text evidence="3">The sequence shown here is derived from an EMBL/GenBank/DDBJ whole genome shotgun (WGS) entry which is preliminary data.</text>
</comment>
<organism evidence="3 4">
    <name type="scientific">Paractinoplanes durhamensis</name>
    <dbReference type="NCBI Taxonomy" id="113563"/>
    <lineage>
        <taxon>Bacteria</taxon>
        <taxon>Bacillati</taxon>
        <taxon>Actinomycetota</taxon>
        <taxon>Actinomycetes</taxon>
        <taxon>Micromonosporales</taxon>
        <taxon>Micromonosporaceae</taxon>
        <taxon>Paractinoplanes</taxon>
    </lineage>
</organism>